<keyword evidence="4" id="KW-0732">Signal</keyword>
<keyword evidence="1" id="KW-0433">Leucine-rich repeat</keyword>
<dbReference type="PANTHER" id="PTHR24366:SF96">
    <property type="entry name" value="LEUCINE RICH REPEAT CONTAINING 53"/>
    <property type="match status" value="1"/>
</dbReference>
<dbReference type="PANTHER" id="PTHR24366">
    <property type="entry name" value="IG(IMMUNOGLOBULIN) AND LRR(LEUCINE RICH REPEAT) DOMAINS"/>
    <property type="match status" value="1"/>
</dbReference>
<dbReference type="PROSITE" id="PS51450">
    <property type="entry name" value="LRR"/>
    <property type="match status" value="2"/>
</dbReference>
<evidence type="ECO:0000256" key="3">
    <source>
        <dbReference type="SAM" id="Coils"/>
    </source>
</evidence>
<proteinExistence type="evidence at transcript level"/>
<feature type="chain" id="PRO_5006128408" evidence="4">
    <location>
        <begin position="24"/>
        <end position="400"/>
    </location>
</feature>
<feature type="signal peptide" evidence="4">
    <location>
        <begin position="1"/>
        <end position="23"/>
    </location>
</feature>
<dbReference type="SUPFAM" id="SSF52075">
    <property type="entry name" value="Outer arm dynein light chain 1"/>
    <property type="match status" value="1"/>
</dbReference>
<evidence type="ECO:0000313" key="5">
    <source>
        <dbReference type="EMBL" id="JAN95354.1"/>
    </source>
</evidence>
<feature type="coiled-coil region" evidence="3">
    <location>
        <begin position="306"/>
        <end position="348"/>
    </location>
</feature>
<feature type="non-terminal residue" evidence="5">
    <location>
        <position position="1"/>
    </location>
</feature>
<dbReference type="AlphaFoldDB" id="A0A0P6IZX3"/>
<evidence type="ECO:0000256" key="1">
    <source>
        <dbReference type="ARBA" id="ARBA00022614"/>
    </source>
</evidence>
<evidence type="ECO:0000256" key="4">
    <source>
        <dbReference type="SAM" id="SignalP"/>
    </source>
</evidence>
<name>A0A0P6IZX3_AEDAE</name>
<keyword evidence="3" id="KW-0175">Coiled coil</keyword>
<organism evidence="5">
    <name type="scientific">Aedes aegypti</name>
    <name type="common">Yellowfever mosquito</name>
    <name type="synonym">Culex aegypti</name>
    <dbReference type="NCBI Taxonomy" id="7159"/>
    <lineage>
        <taxon>Eukaryota</taxon>
        <taxon>Metazoa</taxon>
        <taxon>Ecdysozoa</taxon>
        <taxon>Arthropoda</taxon>
        <taxon>Hexapoda</taxon>
        <taxon>Insecta</taxon>
        <taxon>Pterygota</taxon>
        <taxon>Neoptera</taxon>
        <taxon>Endopterygota</taxon>
        <taxon>Diptera</taxon>
        <taxon>Nematocera</taxon>
        <taxon>Culicoidea</taxon>
        <taxon>Culicidae</taxon>
        <taxon>Culicinae</taxon>
        <taxon>Aedini</taxon>
        <taxon>Aedes</taxon>
        <taxon>Stegomyia</taxon>
    </lineage>
</organism>
<dbReference type="InterPro" id="IPR032675">
    <property type="entry name" value="LRR_dom_sf"/>
</dbReference>
<dbReference type="InterPro" id="IPR003591">
    <property type="entry name" value="Leu-rich_rpt_typical-subtyp"/>
</dbReference>
<protein>
    <submittedName>
        <fullName evidence="5">Putative membrane glycoprotein lig-1</fullName>
    </submittedName>
</protein>
<dbReference type="SMART" id="SM00369">
    <property type="entry name" value="LRR_TYP"/>
    <property type="match status" value="3"/>
</dbReference>
<dbReference type="VEuPathDB" id="VectorBase:AAEL012255"/>
<dbReference type="InterPro" id="IPR001611">
    <property type="entry name" value="Leu-rich_rpt"/>
</dbReference>
<dbReference type="Gene3D" id="3.80.10.10">
    <property type="entry name" value="Ribonuclease Inhibitor"/>
    <property type="match status" value="1"/>
</dbReference>
<dbReference type="EMBL" id="GDUN01000565">
    <property type="protein sequence ID" value="JAN95354.1"/>
    <property type="molecule type" value="mRNA"/>
</dbReference>
<evidence type="ECO:0000256" key="2">
    <source>
        <dbReference type="ARBA" id="ARBA00022737"/>
    </source>
</evidence>
<dbReference type="Pfam" id="PF13855">
    <property type="entry name" value="LRR_8"/>
    <property type="match status" value="1"/>
</dbReference>
<sequence length="400" mass="45823">LSEMSLLRSLLSILVLIHRQTLAQKFYECDKSTNDVCILLGIEHTSNDEEPIILPEELQFVELVDGNLPKIDEDFYNEFGEPPLNFTVTNCNVEQLHVSPQFVHLNATGNRLKTVTINGKVSYNKLKVLIVARNQLRRLPNIKDLTQLEHLDVSRNSIDFIDLKFFQRLANLKVLNLEGNKISSLDGSFQLGKLAELRLNNNELQEISFDSWSLPNLVVLDLSLNLLMYLNGDDLRVPFPILRYVGLPGNQWNCRALPKFLQSLHERSIKFFGDVTRCGVNWTTVQGLCCQDSYVNWVTLHSQWEIRKLEQKIQTLNDTLLADLAKVKNEQGEQIAKLEKQIEGQEVLMVTMKGHLMSMEGVVEDLIEELYLREVENMRLSKDEGDTKGEKAAAKKKLIY</sequence>
<keyword evidence="2" id="KW-0677">Repeat</keyword>
<accession>A0A0P6IZX3</accession>
<reference evidence="5" key="1">
    <citation type="journal article" date="2016" name="PLoS ONE">
        <title>A Deep Insight into the Sialome of Male and Female Aedes aegypti Mosquitoes.</title>
        <authorList>
            <person name="Ribeiro J.M."/>
            <person name="Martin-Martin I."/>
            <person name="Arca B."/>
            <person name="Calvo E."/>
        </authorList>
    </citation>
    <scope>NUCLEOTIDE SEQUENCE</scope>
    <source>
        <strain evidence="5">Liverpool</strain>
        <tissue evidence="5">Salivary glands</tissue>
    </source>
</reference>